<reference evidence="3" key="1">
    <citation type="submission" date="2017-09" db="EMBL/GenBank/DDBJ databases">
        <title>Depth-based differentiation of microbial function through sediment-hosted aquifers and enrichment of novel symbionts in the deep terrestrial subsurface.</title>
        <authorList>
            <person name="Probst A.J."/>
            <person name="Ladd B."/>
            <person name="Jarett J.K."/>
            <person name="Geller-Mcgrath D.E."/>
            <person name="Sieber C.M.K."/>
            <person name="Emerson J.B."/>
            <person name="Anantharaman K."/>
            <person name="Thomas B.C."/>
            <person name="Malmstrom R."/>
            <person name="Stieglmeier M."/>
            <person name="Klingl A."/>
            <person name="Woyke T."/>
            <person name="Ryan C.M."/>
            <person name="Banfield J.F."/>
        </authorList>
    </citation>
    <scope>NUCLEOTIDE SEQUENCE [LARGE SCALE GENOMIC DNA]</scope>
</reference>
<dbReference type="Proteomes" id="UP000228949">
    <property type="component" value="Unassembled WGS sequence"/>
</dbReference>
<organism evidence="2 3">
    <name type="scientific">Candidatus Wolfebacteria bacterium CG03_land_8_20_14_0_80_40_12</name>
    <dbReference type="NCBI Taxonomy" id="1975069"/>
    <lineage>
        <taxon>Bacteria</taxon>
        <taxon>Candidatus Wolfeibacteriota</taxon>
    </lineage>
</organism>
<evidence type="ECO:0000256" key="1">
    <source>
        <dbReference type="SAM" id="Phobius"/>
    </source>
</evidence>
<proteinExistence type="predicted"/>
<protein>
    <recommendedName>
        <fullName evidence="4">General secretion pathway GspH domain-containing protein</fullName>
    </recommendedName>
</protein>
<sequence length="173" mass="18931">MTNKSFTTIEVLVVIGVTSLITGILIIYNRASERQIILFRERAKIVSVLFRAKSLSTVAFGEAEVPCGYGAHFEQPRTFLIFKDLPGEDDDCSATDKAYTSANPSEIFESFELDKTVSFETLSFSDVLFIPPEPLVFITPPQEGQSQATIIIKTVTGQGSASVKINSAGQITR</sequence>
<gene>
    <name evidence="2" type="ORF">COS61_01515</name>
</gene>
<evidence type="ECO:0008006" key="4">
    <source>
        <dbReference type="Google" id="ProtNLM"/>
    </source>
</evidence>
<evidence type="ECO:0000313" key="3">
    <source>
        <dbReference type="Proteomes" id="UP000228949"/>
    </source>
</evidence>
<keyword evidence="1" id="KW-0812">Transmembrane</keyword>
<comment type="caution">
    <text evidence="2">The sequence shown here is derived from an EMBL/GenBank/DDBJ whole genome shotgun (WGS) entry which is preliminary data.</text>
</comment>
<keyword evidence="1" id="KW-0472">Membrane</keyword>
<keyword evidence="1" id="KW-1133">Transmembrane helix</keyword>
<dbReference type="EMBL" id="PEVJ01000035">
    <property type="protein sequence ID" value="PIU98421.1"/>
    <property type="molecule type" value="Genomic_DNA"/>
</dbReference>
<name>A0A2M7B5M1_9BACT</name>
<evidence type="ECO:0000313" key="2">
    <source>
        <dbReference type="EMBL" id="PIU98421.1"/>
    </source>
</evidence>
<accession>A0A2M7B5M1</accession>
<feature type="transmembrane region" description="Helical" evidence="1">
    <location>
        <begin position="6"/>
        <end position="28"/>
    </location>
</feature>
<dbReference type="AlphaFoldDB" id="A0A2M7B5M1"/>